<feature type="compositionally biased region" description="Low complexity" evidence="1">
    <location>
        <begin position="1"/>
        <end position="20"/>
    </location>
</feature>
<feature type="compositionally biased region" description="Pro residues" evidence="1">
    <location>
        <begin position="79"/>
        <end position="88"/>
    </location>
</feature>
<feature type="compositionally biased region" description="Low complexity" evidence="1">
    <location>
        <begin position="69"/>
        <end position="78"/>
    </location>
</feature>
<evidence type="ECO:0000259" key="2">
    <source>
        <dbReference type="Pfam" id="PF09791"/>
    </source>
</evidence>
<feature type="domain" description="Oxidoreductase-like" evidence="2">
    <location>
        <begin position="158"/>
        <end position="201"/>
    </location>
</feature>
<feature type="compositionally biased region" description="Low complexity" evidence="1">
    <location>
        <begin position="89"/>
        <end position="103"/>
    </location>
</feature>
<dbReference type="Proteomes" id="UP001583186">
    <property type="component" value="Unassembled WGS sequence"/>
</dbReference>
<dbReference type="PANTHER" id="PTHR21193">
    <property type="entry name" value="OXIDOREDUCTASE-LIKE DOMAIN-CONTAINING PROTEIN 1"/>
    <property type="match status" value="1"/>
</dbReference>
<feature type="compositionally biased region" description="Pro residues" evidence="1">
    <location>
        <begin position="219"/>
        <end position="228"/>
    </location>
</feature>
<reference evidence="3 4" key="1">
    <citation type="journal article" date="2024" name="IMA Fungus">
        <title>IMA Genome - F19 : A genome assembly and annotation guide to empower mycologists, including annotated draft genome sequences of Ceratocystis pirilliformis, Diaporthe australafricana, Fusarium ophioides, Paecilomyces lecythidis, and Sporothrix stenoceras.</title>
        <authorList>
            <person name="Aylward J."/>
            <person name="Wilson A.M."/>
            <person name="Visagie C.M."/>
            <person name="Spraker J."/>
            <person name="Barnes I."/>
            <person name="Buitendag C."/>
            <person name="Ceriani C."/>
            <person name="Del Mar Angel L."/>
            <person name="du Plessis D."/>
            <person name="Fuchs T."/>
            <person name="Gasser K."/>
            <person name="Kramer D."/>
            <person name="Li W."/>
            <person name="Munsamy K."/>
            <person name="Piso A."/>
            <person name="Price J.L."/>
            <person name="Sonnekus B."/>
            <person name="Thomas C."/>
            <person name="van der Nest A."/>
            <person name="van Dijk A."/>
            <person name="van Heerden A."/>
            <person name="van Vuuren N."/>
            <person name="Yilmaz N."/>
            <person name="Duong T.A."/>
            <person name="van der Merwe N.A."/>
            <person name="Wingfield M.J."/>
            <person name="Wingfield B.D."/>
        </authorList>
    </citation>
    <scope>NUCLEOTIDE SEQUENCE [LARGE SCALE GENOMIC DNA]</scope>
    <source>
        <strain evidence="3 4">CMW 5346</strain>
    </source>
</reference>
<dbReference type="InterPro" id="IPR039251">
    <property type="entry name" value="OXLD1"/>
</dbReference>
<organism evidence="3 4">
    <name type="scientific">Sporothrix stenoceras</name>
    <dbReference type="NCBI Taxonomy" id="5173"/>
    <lineage>
        <taxon>Eukaryota</taxon>
        <taxon>Fungi</taxon>
        <taxon>Dikarya</taxon>
        <taxon>Ascomycota</taxon>
        <taxon>Pezizomycotina</taxon>
        <taxon>Sordariomycetes</taxon>
        <taxon>Sordariomycetidae</taxon>
        <taxon>Ophiostomatales</taxon>
        <taxon>Ophiostomataceae</taxon>
        <taxon>Sporothrix</taxon>
    </lineage>
</organism>
<feature type="region of interest" description="Disordered" evidence="1">
    <location>
        <begin position="209"/>
        <end position="267"/>
    </location>
</feature>
<feature type="compositionally biased region" description="Low complexity" evidence="1">
    <location>
        <begin position="31"/>
        <end position="42"/>
    </location>
</feature>
<evidence type="ECO:0000313" key="3">
    <source>
        <dbReference type="EMBL" id="KAL1891045.1"/>
    </source>
</evidence>
<evidence type="ECO:0000256" key="1">
    <source>
        <dbReference type="SAM" id="MobiDB-lite"/>
    </source>
</evidence>
<dbReference type="Pfam" id="PF09791">
    <property type="entry name" value="Oxidored-like"/>
    <property type="match status" value="1"/>
</dbReference>
<accession>A0ABR3YT68</accession>
<gene>
    <name evidence="3" type="ORF">Sste5346_007868</name>
</gene>
<feature type="region of interest" description="Disordered" evidence="1">
    <location>
        <begin position="1"/>
        <end position="103"/>
    </location>
</feature>
<protein>
    <recommendedName>
        <fullName evidence="2">Oxidoreductase-like domain-containing protein</fullName>
    </recommendedName>
</protein>
<dbReference type="PANTHER" id="PTHR21193:SF3">
    <property type="entry name" value="OXIDOREDUCTASE-LIKE DOMAIN-CONTAINING PROTEIN 1"/>
    <property type="match status" value="1"/>
</dbReference>
<dbReference type="EMBL" id="JAWCUI010000056">
    <property type="protein sequence ID" value="KAL1891045.1"/>
    <property type="molecule type" value="Genomic_DNA"/>
</dbReference>
<dbReference type="InterPro" id="IPR019180">
    <property type="entry name" value="Oxidoreductase-like_N"/>
</dbReference>
<sequence>MAVTVTTTTSPRSSQPLSTSSRRHAPPPATVAPTATITQAQPRGGYYDVLLTNPPPYSSARANAPPVTARPKATEAPEPAAPTAPPTIPASAPTTPASTPTPAAQWKQQEAPATIAARKAAEQKIVQERAALVFGSRLAGPMERANRLAEIRKRSTNIAGVMVPPKPTEPDNCCMSGCVNCVWDRFRDEMEEWAAANAEATRRLQAQEGGVAGTTGGPPKAPGTPGAPRPGGHISMDDDGGGSDTNWSMEEAAKSAAGGSKKAGWDEELYKGVPVGIREFMKQEKRLKLKHMNDGQIVG</sequence>
<name>A0ABR3YT68_9PEZI</name>
<evidence type="ECO:0000313" key="4">
    <source>
        <dbReference type="Proteomes" id="UP001583186"/>
    </source>
</evidence>
<comment type="caution">
    <text evidence="3">The sequence shown here is derived from an EMBL/GenBank/DDBJ whole genome shotgun (WGS) entry which is preliminary data.</text>
</comment>
<keyword evidence="4" id="KW-1185">Reference proteome</keyword>
<proteinExistence type="predicted"/>